<protein>
    <submittedName>
        <fullName evidence="8">Acetyl-CoA carboxylase biotin carboxylase subunit</fullName>
    </submittedName>
</protein>
<dbReference type="PANTHER" id="PTHR18866:SF128">
    <property type="entry name" value="UREA AMIDOLYASE"/>
    <property type="match status" value="1"/>
</dbReference>
<dbReference type="Pfam" id="PF02785">
    <property type="entry name" value="Biotin_carb_C"/>
    <property type="match status" value="1"/>
</dbReference>
<dbReference type="OrthoDB" id="9769961at2"/>
<dbReference type="InterPro" id="IPR016185">
    <property type="entry name" value="PreATP-grasp_dom_sf"/>
</dbReference>
<dbReference type="PROSITE" id="PS50975">
    <property type="entry name" value="ATP_GRASP"/>
    <property type="match status" value="1"/>
</dbReference>
<feature type="domain" description="Biotin carboxylation" evidence="7">
    <location>
        <begin position="1"/>
        <end position="446"/>
    </location>
</feature>
<accession>A0A5C6X3V5</accession>
<evidence type="ECO:0000256" key="4">
    <source>
        <dbReference type="ARBA" id="ARBA00023267"/>
    </source>
</evidence>
<dbReference type="GO" id="GO:0005524">
    <property type="term" value="F:ATP binding"/>
    <property type="evidence" value="ECO:0007669"/>
    <property type="project" value="UniProtKB-UniRule"/>
</dbReference>
<dbReference type="AlphaFoldDB" id="A0A5C6X3V5"/>
<evidence type="ECO:0000313" key="9">
    <source>
        <dbReference type="Proteomes" id="UP000321046"/>
    </source>
</evidence>
<dbReference type="PROSITE" id="PS00866">
    <property type="entry name" value="CPSASE_1"/>
    <property type="match status" value="1"/>
</dbReference>
<dbReference type="InterPro" id="IPR005479">
    <property type="entry name" value="CPAse_ATP-bd"/>
</dbReference>
<feature type="domain" description="ATP-grasp" evidence="6">
    <location>
        <begin position="120"/>
        <end position="319"/>
    </location>
</feature>
<dbReference type="PANTHER" id="PTHR18866">
    <property type="entry name" value="CARBOXYLASE:PYRUVATE/ACETYL-COA/PROPIONYL-COA CARBOXYLASE"/>
    <property type="match status" value="1"/>
</dbReference>
<proteinExistence type="predicted"/>
<dbReference type="Pfam" id="PF02786">
    <property type="entry name" value="CPSase_L_D2"/>
    <property type="match status" value="1"/>
</dbReference>
<evidence type="ECO:0000256" key="5">
    <source>
        <dbReference type="PROSITE-ProRule" id="PRU00409"/>
    </source>
</evidence>
<dbReference type="GO" id="GO:0016874">
    <property type="term" value="F:ligase activity"/>
    <property type="evidence" value="ECO:0007669"/>
    <property type="project" value="UniProtKB-KW"/>
</dbReference>
<dbReference type="InterPro" id="IPR011761">
    <property type="entry name" value="ATP-grasp"/>
</dbReference>
<dbReference type="InterPro" id="IPR011764">
    <property type="entry name" value="Biotin_carboxylation_dom"/>
</dbReference>
<dbReference type="Pfam" id="PF00289">
    <property type="entry name" value="Biotin_carb_N"/>
    <property type="match status" value="1"/>
</dbReference>
<dbReference type="PROSITE" id="PS00867">
    <property type="entry name" value="CPSASE_2"/>
    <property type="match status" value="1"/>
</dbReference>
<dbReference type="SUPFAM" id="SSF52440">
    <property type="entry name" value="PreATP-grasp domain"/>
    <property type="match status" value="1"/>
</dbReference>
<dbReference type="GO" id="GO:0046872">
    <property type="term" value="F:metal ion binding"/>
    <property type="evidence" value="ECO:0007669"/>
    <property type="project" value="InterPro"/>
</dbReference>
<dbReference type="InterPro" id="IPR005481">
    <property type="entry name" value="BC-like_N"/>
</dbReference>
<dbReference type="EMBL" id="VOSL01000044">
    <property type="protein sequence ID" value="TXD36414.1"/>
    <property type="molecule type" value="Genomic_DNA"/>
</dbReference>
<name>A0A5C6X3V5_9DELT</name>
<comment type="caution">
    <text evidence="8">The sequence shown here is derived from an EMBL/GenBank/DDBJ whole genome shotgun (WGS) entry which is preliminary data.</text>
</comment>
<keyword evidence="3 5" id="KW-0067">ATP-binding</keyword>
<sequence>MFKAVLIANRGEIAARIARTCKRMGIRTVAVYSEADEGAPHTQIADEAYLIGPAHVTKSYLNAERILEVAREAGVDAIHPGYGLLSENSDFVHAVEAAGITFIGPRAEVMELMGDKARAREFAQKAGVPVVPGSDGVVADEDAAVALAESIGFPILVKASAGGGGIGMNLAKNEKKLRKAVQASVRRAESAFGDPSFYLERYIENPRHIEIQVLADTHGNAIHLFERECSVQRRHQKVIEEAPSPLVSRHDGLRERMCEAALALVRASEYVNAGTVEFIADEAGNFYFIEMNTRLQVEHPVTEMIAGLDLVEWQLRVAAGEELTLAQDALTIDGHAIECRLYAENPEKMFMPAPGTITTFKAPTGEGVRLDSGVDAGREVTPYYDPLIAKLIVHATDRSAAIEKMKGALTEMEIGGLTTNLSMHIDLMDDADFQAGDIHTGWLEKR</sequence>
<evidence type="ECO:0000256" key="3">
    <source>
        <dbReference type="ARBA" id="ARBA00022840"/>
    </source>
</evidence>
<dbReference type="Gene3D" id="3.30.470.20">
    <property type="entry name" value="ATP-grasp fold, B domain"/>
    <property type="match status" value="1"/>
</dbReference>
<dbReference type="FunFam" id="3.30.470.20:FF:000028">
    <property type="entry name" value="Methylcrotonoyl-CoA carboxylase subunit alpha, mitochondrial"/>
    <property type="match status" value="1"/>
</dbReference>
<evidence type="ECO:0000256" key="2">
    <source>
        <dbReference type="ARBA" id="ARBA00022741"/>
    </source>
</evidence>
<dbReference type="NCBIfam" id="NF006367">
    <property type="entry name" value="PRK08591.1"/>
    <property type="match status" value="1"/>
</dbReference>
<organism evidence="8 9">
    <name type="scientific">Lujinxingia vulgaris</name>
    <dbReference type="NCBI Taxonomy" id="2600176"/>
    <lineage>
        <taxon>Bacteria</taxon>
        <taxon>Deltaproteobacteria</taxon>
        <taxon>Bradymonadales</taxon>
        <taxon>Lujinxingiaceae</taxon>
        <taxon>Lujinxingia</taxon>
    </lineage>
</organism>
<dbReference type="SUPFAM" id="SSF51246">
    <property type="entry name" value="Rudiment single hybrid motif"/>
    <property type="match status" value="1"/>
</dbReference>
<dbReference type="FunFam" id="3.40.50.20:FF:000010">
    <property type="entry name" value="Propionyl-CoA carboxylase subunit alpha"/>
    <property type="match status" value="1"/>
</dbReference>
<dbReference type="SMART" id="SM00878">
    <property type="entry name" value="Biotin_carb_C"/>
    <property type="match status" value="1"/>
</dbReference>
<dbReference type="RefSeq" id="WP_146974364.1">
    <property type="nucleotide sequence ID" value="NZ_VOSL01000044.1"/>
</dbReference>
<dbReference type="InterPro" id="IPR050856">
    <property type="entry name" value="Biotin_carboxylase_complex"/>
</dbReference>
<dbReference type="PROSITE" id="PS50979">
    <property type="entry name" value="BC"/>
    <property type="match status" value="1"/>
</dbReference>
<dbReference type="InterPro" id="IPR005482">
    <property type="entry name" value="Biotin_COase_C"/>
</dbReference>
<evidence type="ECO:0000259" key="6">
    <source>
        <dbReference type="PROSITE" id="PS50975"/>
    </source>
</evidence>
<keyword evidence="4" id="KW-0092">Biotin</keyword>
<evidence type="ECO:0000256" key="1">
    <source>
        <dbReference type="ARBA" id="ARBA00022598"/>
    </source>
</evidence>
<dbReference type="Proteomes" id="UP000321046">
    <property type="component" value="Unassembled WGS sequence"/>
</dbReference>
<dbReference type="SUPFAM" id="SSF56059">
    <property type="entry name" value="Glutathione synthetase ATP-binding domain-like"/>
    <property type="match status" value="1"/>
</dbReference>
<keyword evidence="2 5" id="KW-0547">Nucleotide-binding</keyword>
<dbReference type="InterPro" id="IPR011054">
    <property type="entry name" value="Rudment_hybrid_motif"/>
</dbReference>
<evidence type="ECO:0000313" key="8">
    <source>
        <dbReference type="EMBL" id="TXD36414.1"/>
    </source>
</evidence>
<keyword evidence="1" id="KW-0436">Ligase</keyword>
<reference evidence="8 9" key="1">
    <citation type="submission" date="2019-08" db="EMBL/GenBank/DDBJ databases">
        <title>Bradymonadales sp. TMQ2.</title>
        <authorList>
            <person name="Liang Q."/>
        </authorList>
    </citation>
    <scope>NUCLEOTIDE SEQUENCE [LARGE SCALE GENOMIC DNA]</scope>
    <source>
        <strain evidence="8 9">TMQ2</strain>
    </source>
</reference>
<gene>
    <name evidence="8" type="ORF">FRC96_10060</name>
</gene>
<evidence type="ECO:0000259" key="7">
    <source>
        <dbReference type="PROSITE" id="PS50979"/>
    </source>
</evidence>